<dbReference type="EMBL" id="FWFO01000004">
    <property type="protein sequence ID" value="SLN67242.1"/>
    <property type="molecule type" value="Genomic_DNA"/>
</dbReference>
<dbReference type="AlphaFoldDB" id="A0A1Y5TSW1"/>
<protein>
    <submittedName>
        <fullName evidence="2">Cupin domain protein</fullName>
    </submittedName>
</protein>
<name>A0A1Y5TSW1_9RHOB</name>
<feature type="domain" description="Cupin type-2" evidence="1">
    <location>
        <begin position="69"/>
        <end position="123"/>
    </location>
</feature>
<dbReference type="Gene3D" id="2.60.120.10">
    <property type="entry name" value="Jelly Rolls"/>
    <property type="match status" value="1"/>
</dbReference>
<gene>
    <name evidence="2" type="ORF">TRL7639_03864</name>
</gene>
<dbReference type="Proteomes" id="UP000193077">
    <property type="component" value="Unassembled WGS sequence"/>
</dbReference>
<evidence type="ECO:0000313" key="2">
    <source>
        <dbReference type="EMBL" id="SLN67242.1"/>
    </source>
</evidence>
<keyword evidence="3" id="KW-1185">Reference proteome</keyword>
<organism evidence="2 3">
    <name type="scientific">Falsiruegeria litorea R37</name>
    <dbReference type="NCBI Taxonomy" id="1200284"/>
    <lineage>
        <taxon>Bacteria</taxon>
        <taxon>Pseudomonadati</taxon>
        <taxon>Pseudomonadota</taxon>
        <taxon>Alphaproteobacteria</taxon>
        <taxon>Rhodobacterales</taxon>
        <taxon>Roseobacteraceae</taxon>
        <taxon>Falsiruegeria</taxon>
    </lineage>
</organism>
<dbReference type="InterPro" id="IPR011051">
    <property type="entry name" value="RmlC_Cupin_sf"/>
</dbReference>
<evidence type="ECO:0000313" key="3">
    <source>
        <dbReference type="Proteomes" id="UP000193077"/>
    </source>
</evidence>
<dbReference type="InterPro" id="IPR014710">
    <property type="entry name" value="RmlC-like_jellyroll"/>
</dbReference>
<accession>A0A1Y5TSW1</accession>
<proteinExistence type="predicted"/>
<dbReference type="Pfam" id="PF07883">
    <property type="entry name" value="Cupin_2"/>
    <property type="match status" value="1"/>
</dbReference>
<dbReference type="SUPFAM" id="SSF51182">
    <property type="entry name" value="RmlC-like cupins"/>
    <property type="match status" value="1"/>
</dbReference>
<reference evidence="2 3" key="1">
    <citation type="submission" date="2017-03" db="EMBL/GenBank/DDBJ databases">
        <authorList>
            <person name="Afonso C.L."/>
            <person name="Miller P.J."/>
            <person name="Scott M.A."/>
            <person name="Spackman E."/>
            <person name="Goraichik I."/>
            <person name="Dimitrov K.M."/>
            <person name="Suarez D.L."/>
            <person name="Swayne D.E."/>
        </authorList>
    </citation>
    <scope>NUCLEOTIDE SEQUENCE [LARGE SCALE GENOMIC DNA]</scope>
    <source>
        <strain evidence="2 3">CECT 7639</strain>
    </source>
</reference>
<sequence>MTEKLETLATDLGDAEMLNQASNLPHAPLAIDAAQVPLSGGTDPTYGEVRWRTLINGTPDAPRDMVLGLAEFEPHGRLLPHRHDPPEFYFGLEGDGIVTIDGIPHRIAPGIAIYVPGGAEHGTQAGEHGLKFSYGFATPNFEDIEYRFTAAG</sequence>
<dbReference type="InterPro" id="IPR013096">
    <property type="entry name" value="Cupin_2"/>
</dbReference>
<dbReference type="RefSeq" id="WP_085797494.1">
    <property type="nucleotide sequence ID" value="NZ_FWFO01000004.1"/>
</dbReference>
<evidence type="ECO:0000259" key="1">
    <source>
        <dbReference type="Pfam" id="PF07883"/>
    </source>
</evidence>
<dbReference type="OrthoDB" id="5592106at2"/>